<evidence type="ECO:0000313" key="1">
    <source>
        <dbReference type="EMBL" id="KAA6344622.1"/>
    </source>
</evidence>
<protein>
    <submittedName>
        <fullName evidence="1">Uncharacterized protein</fullName>
    </submittedName>
</protein>
<accession>A0A5J4SFR6</accession>
<dbReference type="AlphaFoldDB" id="A0A5J4SFR6"/>
<organism evidence="1">
    <name type="scientific">termite gut metagenome</name>
    <dbReference type="NCBI Taxonomy" id="433724"/>
    <lineage>
        <taxon>unclassified sequences</taxon>
        <taxon>metagenomes</taxon>
        <taxon>organismal metagenomes</taxon>
    </lineage>
</organism>
<sequence>SMASHKTMIHNAFLLERFICVSGIKLNRKLNDKLVKELIEFAGIAA</sequence>
<gene>
    <name evidence="1" type="ORF">EZS27_007780</name>
</gene>
<feature type="non-terminal residue" evidence="1">
    <location>
        <position position="1"/>
    </location>
</feature>
<comment type="caution">
    <text evidence="1">The sequence shown here is derived from an EMBL/GenBank/DDBJ whole genome shotgun (WGS) entry which is preliminary data.</text>
</comment>
<name>A0A5J4SFR6_9ZZZZ</name>
<proteinExistence type="predicted"/>
<reference evidence="1" key="1">
    <citation type="submission" date="2019-03" db="EMBL/GenBank/DDBJ databases">
        <title>Single cell metagenomics reveals metabolic interactions within the superorganism composed of flagellate Streblomastix strix and complex community of Bacteroidetes bacteria on its surface.</title>
        <authorList>
            <person name="Treitli S.C."/>
            <person name="Kolisko M."/>
            <person name="Husnik F."/>
            <person name="Keeling P."/>
            <person name="Hampl V."/>
        </authorList>
    </citation>
    <scope>NUCLEOTIDE SEQUENCE</scope>
    <source>
        <strain evidence="1">STM</strain>
    </source>
</reference>
<dbReference type="EMBL" id="SNRY01000209">
    <property type="protein sequence ID" value="KAA6344622.1"/>
    <property type="molecule type" value="Genomic_DNA"/>
</dbReference>